<dbReference type="GO" id="GO:0030041">
    <property type="term" value="P:actin filament polymerization"/>
    <property type="evidence" value="ECO:0007669"/>
    <property type="project" value="TreeGrafter"/>
</dbReference>
<evidence type="ECO:0000313" key="3">
    <source>
        <dbReference type="Proteomes" id="UP001652622"/>
    </source>
</evidence>
<reference evidence="4" key="1">
    <citation type="submission" date="2025-08" db="UniProtKB">
        <authorList>
            <consortium name="RefSeq"/>
        </authorList>
    </citation>
    <scope>IDENTIFICATION</scope>
    <source>
        <tissue evidence="4">Blood</tissue>
    </source>
</reference>
<dbReference type="InterPro" id="IPR039895">
    <property type="entry name" value="COBL-like"/>
</dbReference>
<dbReference type="GO" id="GO:0044295">
    <property type="term" value="C:axonal growth cone"/>
    <property type="evidence" value="ECO:0007669"/>
    <property type="project" value="TreeGrafter"/>
</dbReference>
<dbReference type="GO" id="GO:0005884">
    <property type="term" value="C:actin filament"/>
    <property type="evidence" value="ECO:0007669"/>
    <property type="project" value="TreeGrafter"/>
</dbReference>
<feature type="compositionally biased region" description="Polar residues" evidence="1">
    <location>
        <begin position="398"/>
        <end position="408"/>
    </location>
</feature>
<dbReference type="GO" id="GO:0048471">
    <property type="term" value="C:perinuclear region of cytoplasm"/>
    <property type="evidence" value="ECO:0007669"/>
    <property type="project" value="TreeGrafter"/>
</dbReference>
<evidence type="ECO:0000313" key="4">
    <source>
        <dbReference type="RefSeq" id="XP_034272292.1"/>
    </source>
</evidence>
<keyword evidence="3" id="KW-1185">Reference proteome</keyword>
<proteinExistence type="predicted"/>
<dbReference type="Pfam" id="PF02205">
    <property type="entry name" value="WH2"/>
    <property type="match status" value="1"/>
</dbReference>
<dbReference type="PROSITE" id="PS51082">
    <property type="entry name" value="WH2"/>
    <property type="match status" value="2"/>
</dbReference>
<dbReference type="GO" id="GO:0051639">
    <property type="term" value="P:actin filament network formation"/>
    <property type="evidence" value="ECO:0007669"/>
    <property type="project" value="TreeGrafter"/>
</dbReference>
<dbReference type="Pfam" id="PF09469">
    <property type="entry name" value="Cobl"/>
    <property type="match status" value="1"/>
</dbReference>
<sequence>MATQSGDYKPTSGQKIKGRAPQPPPTARDVNEHKVIPTLETWSDQNVLTMKGNLIKTTLDILVIFPNGEEKKITVHGSKPVMDLFVDLCSQYHLNPAHYTFELKSGETQQSLSYKPNTLIGTLDVQKVLLKFKVPEEKKIKRPPPRTPEKTVRLVVNYLKTQKTVVRVSPEVPLQSIIPIICEKCEVSQESIVLLRDTFTGEKLELTKSLNDLGIKELYAWNNKKAVPAKTHSEPTMNYRETKTSTGGDTSVKEKKGFLGFFRTSKKNKFQAEKASRRSLDLGSGEFLKSMLYRKRSLDETMIVDSSRNVCSEMVAPSLSLGNIRGTTSSIEMKKRRAPPIPAIPSFSGGEADREEKIPTPMSQSSVQLEVKKPKRRAPPPPIPKRPNRFEEIESKRQSTIGIEQQVPQKPPRGNKRDPPQLVIPPPPSYPPPDKDTMDPAALYNEADVTDPTQLVSKRNVQLSHTYKEDTVEETNPFSSCSMPECNIDDSKIINLPPVIVPLAFQNDGINSTDKSIDVEKTSAEIDSVLVAKECSVNNASFKNNKSENIKQRADGRMMEAKTENTDMFMVAGIQKFQLALDESLAVTENIRNDSKSQSVIFEMKDASSPLLQKAKNPSDVSSPVPVTIIDEVPENYTIAHSNTEEETSENIPVKLADLVKFFDRNINIESVSKECVRTSSYSPKNLLQKFSTENTYENISDELNKSHLELKGASVKNPDEEESTQFPWRGNINRSKIYRSKTGLTTFTVVPPKPKIRDFNRNQSLYTDAIQLDELGNLVKLNNGCARKIIVDGTSKVTGFDRGKEYKRSNSIEKQTEGLSLDHSVDADNSFNSKQPNKMFSTKPDCIKSLKTETWPIVTASNENIVGPDEIKVLSNTSQFSGKTILACAISRKDFMFQMPSKQSSNDHLTTTVANSNDITQFEIIQEKQYEELNKTEGMKTEIEPISKGCTIAAKYCPVETEPAKTKELYSTTFSCSKNVSNAISPCADPRISNIKALKHNKSNTIRGTVTTLTSNKNKLSEQELVYNLLQDVTDREMTLAVIKKPSDQVSSPFFLSKPNADSSATIFSSHVKSSDIPSTAMVNQITEKYENLGKAESKLCPNRLEDNIYDIFGPKKKFKSVIQKPPPNDTSLHSALMEAIQNSGGKDKLRKISCSTIRGSPKESKCMETETGHSALLAAIRGHSGLSTLRKISSFASDELQRFRNAEVLKNISSSAKEQYGPSPPLPLPLSLAQFRMKKGHSLPRMKDSPGNSRQALMAALTEAIHSGAGKARLRKVPHCEKSYDAETL</sequence>
<dbReference type="OMA" id="RENMFES"/>
<evidence type="ECO:0000259" key="2">
    <source>
        <dbReference type="PROSITE" id="PS51082"/>
    </source>
</evidence>
<evidence type="ECO:0000256" key="1">
    <source>
        <dbReference type="SAM" id="MobiDB-lite"/>
    </source>
</evidence>
<feature type="domain" description="WH2" evidence="2">
    <location>
        <begin position="1134"/>
        <end position="1154"/>
    </location>
</feature>
<feature type="region of interest" description="Disordered" evidence="1">
    <location>
        <begin position="1"/>
        <end position="30"/>
    </location>
</feature>
<dbReference type="InterPro" id="IPR029071">
    <property type="entry name" value="Ubiquitin-like_domsf"/>
</dbReference>
<dbReference type="GO" id="GO:1990357">
    <property type="term" value="C:terminal web"/>
    <property type="evidence" value="ECO:0007669"/>
    <property type="project" value="TreeGrafter"/>
</dbReference>
<feature type="compositionally biased region" description="Basic and acidic residues" evidence="1">
    <location>
        <begin position="388"/>
        <end position="397"/>
    </location>
</feature>
<dbReference type="InterPro" id="IPR019025">
    <property type="entry name" value="Cordon-bleu_ubiquitin_domain"/>
</dbReference>
<feature type="region of interest" description="Disordered" evidence="1">
    <location>
        <begin position="330"/>
        <end position="436"/>
    </location>
</feature>
<dbReference type="GO" id="GO:0044294">
    <property type="term" value="C:dendritic growth cone"/>
    <property type="evidence" value="ECO:0007669"/>
    <property type="project" value="TreeGrafter"/>
</dbReference>
<dbReference type="GO" id="GO:0001726">
    <property type="term" value="C:ruffle"/>
    <property type="evidence" value="ECO:0007669"/>
    <property type="project" value="TreeGrafter"/>
</dbReference>
<dbReference type="CTD" id="23242"/>
<dbReference type="PANTHER" id="PTHR47008">
    <property type="entry name" value="PROTEIN CORDON-BLEU"/>
    <property type="match status" value="1"/>
</dbReference>
<feature type="compositionally biased region" description="Polar residues" evidence="1">
    <location>
        <begin position="1"/>
        <end position="14"/>
    </location>
</feature>
<gene>
    <name evidence="4" type="primary">COBL</name>
</gene>
<dbReference type="GO" id="GO:0003785">
    <property type="term" value="F:actin monomer binding"/>
    <property type="evidence" value="ECO:0007669"/>
    <property type="project" value="InterPro"/>
</dbReference>
<dbReference type="SMART" id="SM00246">
    <property type="entry name" value="WH2"/>
    <property type="match status" value="3"/>
</dbReference>
<dbReference type="InParanoid" id="A0A6P9BLX6"/>
<dbReference type="CDD" id="cd21800">
    <property type="entry name" value="WH2_Wb_Cobl"/>
    <property type="match status" value="1"/>
</dbReference>
<name>A0A6P9BLX6_PANGU</name>
<dbReference type="GO" id="GO:0005886">
    <property type="term" value="C:plasma membrane"/>
    <property type="evidence" value="ECO:0007669"/>
    <property type="project" value="TreeGrafter"/>
</dbReference>
<dbReference type="SUPFAM" id="SSF54236">
    <property type="entry name" value="Ubiquitin-like"/>
    <property type="match status" value="1"/>
</dbReference>
<dbReference type="PANTHER" id="PTHR47008:SF1">
    <property type="entry name" value="PROTEIN CORDON-BLEU"/>
    <property type="match status" value="1"/>
</dbReference>
<feature type="domain" description="WH2" evidence="2">
    <location>
        <begin position="1174"/>
        <end position="1194"/>
    </location>
</feature>
<accession>A0A6P9BLX6</accession>
<dbReference type="Proteomes" id="UP001652622">
    <property type="component" value="Unplaced"/>
</dbReference>
<feature type="compositionally biased region" description="Pro residues" evidence="1">
    <location>
        <begin position="422"/>
        <end position="432"/>
    </location>
</feature>
<dbReference type="InterPro" id="IPR003124">
    <property type="entry name" value="WH2_dom"/>
</dbReference>
<dbReference type="RefSeq" id="XP_034272292.1">
    <property type="nucleotide sequence ID" value="XM_034416401.2"/>
</dbReference>
<dbReference type="CDD" id="cd21799">
    <property type="entry name" value="WH2_Wa_Cobl"/>
    <property type="match status" value="1"/>
</dbReference>
<dbReference type="Gene3D" id="3.10.20.90">
    <property type="entry name" value="Phosphatidylinositol 3-kinase Catalytic Subunit, Chain A, domain 1"/>
    <property type="match status" value="1"/>
</dbReference>
<dbReference type="GeneID" id="117664941"/>
<organism evidence="3 4">
    <name type="scientific">Pantherophis guttatus</name>
    <name type="common">Corn snake</name>
    <name type="synonym">Elaphe guttata</name>
    <dbReference type="NCBI Taxonomy" id="94885"/>
    <lineage>
        <taxon>Eukaryota</taxon>
        <taxon>Metazoa</taxon>
        <taxon>Chordata</taxon>
        <taxon>Craniata</taxon>
        <taxon>Vertebrata</taxon>
        <taxon>Euteleostomi</taxon>
        <taxon>Lepidosauria</taxon>
        <taxon>Squamata</taxon>
        <taxon>Bifurcata</taxon>
        <taxon>Unidentata</taxon>
        <taxon>Episquamata</taxon>
        <taxon>Toxicofera</taxon>
        <taxon>Serpentes</taxon>
        <taxon>Colubroidea</taxon>
        <taxon>Colubridae</taxon>
        <taxon>Colubrinae</taxon>
        <taxon>Pantherophis</taxon>
    </lineage>
</organism>
<protein>
    <submittedName>
        <fullName evidence="4">Protein cordon-bleu isoform X1</fullName>
    </submittedName>
</protein>
<dbReference type="KEGG" id="pgut:117664941"/>
<dbReference type="GO" id="GO:0043025">
    <property type="term" value="C:neuronal cell body"/>
    <property type="evidence" value="ECO:0007669"/>
    <property type="project" value="TreeGrafter"/>
</dbReference>